<dbReference type="Proteomes" id="UP000223749">
    <property type="component" value="Chromosome"/>
</dbReference>
<organism evidence="1 2">
    <name type="scientific">Pedobacter ginsengisoli</name>
    <dbReference type="NCBI Taxonomy" id="363852"/>
    <lineage>
        <taxon>Bacteria</taxon>
        <taxon>Pseudomonadati</taxon>
        <taxon>Bacteroidota</taxon>
        <taxon>Sphingobacteriia</taxon>
        <taxon>Sphingobacteriales</taxon>
        <taxon>Sphingobacteriaceae</taxon>
        <taxon>Pedobacter</taxon>
    </lineage>
</organism>
<protein>
    <submittedName>
        <fullName evidence="1">Uncharacterized protein</fullName>
    </submittedName>
</protein>
<reference evidence="1 2" key="1">
    <citation type="submission" date="2017-10" db="EMBL/GenBank/DDBJ databases">
        <title>Whole genome of Pedobacter ginsengisoli T01R-27 isolated from tomato rhizosphere.</title>
        <authorList>
            <person name="Weon H.-Y."/>
            <person name="Lee S.A."/>
            <person name="Sang M.K."/>
            <person name="Song J."/>
        </authorList>
    </citation>
    <scope>NUCLEOTIDE SEQUENCE [LARGE SCALE GENOMIC DNA]</scope>
    <source>
        <strain evidence="1 2">T01R-27</strain>
    </source>
</reference>
<dbReference type="KEGG" id="pgs:CPT03_02320"/>
<gene>
    <name evidence="1" type="ORF">CPT03_02320</name>
</gene>
<dbReference type="RefSeq" id="WP_099437334.1">
    <property type="nucleotide sequence ID" value="NZ_CP024091.1"/>
</dbReference>
<dbReference type="EMBL" id="CP024091">
    <property type="protein sequence ID" value="ATP55381.1"/>
    <property type="molecule type" value="Genomic_DNA"/>
</dbReference>
<keyword evidence="2" id="KW-1185">Reference proteome</keyword>
<evidence type="ECO:0000313" key="1">
    <source>
        <dbReference type="EMBL" id="ATP55381.1"/>
    </source>
</evidence>
<sequence>MKKRKARRIESTVDIDLQINDINLQIDKVSSDSEKMKNEAVLNLIAKMITDIILKELYEDKDSLDEGY</sequence>
<accession>A0A2D1U191</accession>
<dbReference type="OrthoDB" id="771787at2"/>
<name>A0A2D1U191_9SPHI</name>
<dbReference type="AlphaFoldDB" id="A0A2D1U191"/>
<proteinExistence type="predicted"/>
<evidence type="ECO:0000313" key="2">
    <source>
        <dbReference type="Proteomes" id="UP000223749"/>
    </source>
</evidence>